<dbReference type="OrthoDB" id="5381491at2"/>
<evidence type="ECO:0000313" key="6">
    <source>
        <dbReference type="EMBL" id="RKQ35690.1"/>
    </source>
</evidence>
<feature type="transmembrane region" description="Helical" evidence="3">
    <location>
        <begin position="261"/>
        <end position="294"/>
    </location>
</feature>
<keyword evidence="3" id="KW-1133">Transmembrane helix</keyword>
<dbReference type="AlphaFoldDB" id="A0A495A7B4"/>
<dbReference type="PROSITE" id="PS51257">
    <property type="entry name" value="PROKAR_LIPOPROTEIN"/>
    <property type="match status" value="1"/>
</dbReference>
<evidence type="ECO:0000256" key="1">
    <source>
        <dbReference type="SAM" id="Coils"/>
    </source>
</evidence>
<dbReference type="Pfam" id="PF14257">
    <property type="entry name" value="DUF4349"/>
    <property type="match status" value="1"/>
</dbReference>
<gene>
    <name evidence="6" type="ORF">D8M06_05330</name>
</gene>
<keyword evidence="7" id="KW-1185">Reference proteome</keyword>
<comment type="caution">
    <text evidence="6">The sequence shown here is derived from an EMBL/GenBank/DDBJ whole genome shotgun (WGS) entry which is preliminary data.</text>
</comment>
<feature type="signal peptide" evidence="4">
    <location>
        <begin position="1"/>
        <end position="23"/>
    </location>
</feature>
<evidence type="ECO:0000313" key="7">
    <source>
        <dbReference type="Proteomes" id="UP000269301"/>
    </source>
</evidence>
<keyword evidence="3" id="KW-0812">Transmembrane</keyword>
<protein>
    <submittedName>
        <fullName evidence="6">DUF4349 domain-containing protein</fullName>
    </submittedName>
</protein>
<evidence type="ECO:0000256" key="3">
    <source>
        <dbReference type="SAM" id="Phobius"/>
    </source>
</evidence>
<keyword evidence="4" id="KW-0732">Signal</keyword>
<feature type="compositionally biased region" description="Basic and acidic residues" evidence="2">
    <location>
        <begin position="51"/>
        <end position="71"/>
    </location>
</feature>
<feature type="coiled-coil region" evidence="1">
    <location>
        <begin position="186"/>
        <end position="220"/>
    </location>
</feature>
<keyword evidence="1" id="KW-0175">Coiled coil</keyword>
<organism evidence="6 7">
    <name type="scientific">Oceanobacillus halophilus</name>
    <dbReference type="NCBI Taxonomy" id="930130"/>
    <lineage>
        <taxon>Bacteria</taxon>
        <taxon>Bacillati</taxon>
        <taxon>Bacillota</taxon>
        <taxon>Bacilli</taxon>
        <taxon>Bacillales</taxon>
        <taxon>Bacillaceae</taxon>
        <taxon>Oceanobacillus</taxon>
    </lineage>
</organism>
<dbReference type="RefSeq" id="WP_121203330.1">
    <property type="nucleotide sequence ID" value="NZ_RBZP01000002.1"/>
</dbReference>
<proteinExistence type="predicted"/>
<feature type="region of interest" description="Disordered" evidence="2">
    <location>
        <begin position="26"/>
        <end position="71"/>
    </location>
</feature>
<keyword evidence="3" id="KW-0472">Membrane</keyword>
<evidence type="ECO:0000256" key="2">
    <source>
        <dbReference type="SAM" id="MobiDB-lite"/>
    </source>
</evidence>
<feature type="chain" id="PRO_5038537629" evidence="4">
    <location>
        <begin position="24"/>
        <end position="301"/>
    </location>
</feature>
<dbReference type="EMBL" id="RBZP01000002">
    <property type="protein sequence ID" value="RKQ35690.1"/>
    <property type="molecule type" value="Genomic_DNA"/>
</dbReference>
<evidence type="ECO:0000259" key="5">
    <source>
        <dbReference type="Pfam" id="PF14257"/>
    </source>
</evidence>
<evidence type="ECO:0000256" key="4">
    <source>
        <dbReference type="SAM" id="SignalP"/>
    </source>
</evidence>
<name>A0A495A7B4_9BACI</name>
<feature type="domain" description="DUF4349" evidence="5">
    <location>
        <begin position="75"/>
        <end position="290"/>
    </location>
</feature>
<accession>A0A495A7B4</accession>
<dbReference type="Proteomes" id="UP000269301">
    <property type="component" value="Unassembled WGS sequence"/>
</dbReference>
<sequence>MKKYWILWIFCIFVLLTACSSNEDNMESSDSAAIEDSVSVEENSLAGDGASEAHDASVTENQEKSNSKEVSASDRKVIYTANIDAEVKNLESALQSIQTKAAEYDGYIVESSISGETEDRTANGHITARIPQSHFQEFMLFVEDGSTNVLESSTTGQDVTEEYIDLESRLKSKVIVEERLLSFMEQAEETEDLLNISNDLAQLQEEIEEITGRMNYLENKADLATVTIYLQENDVTLAGMSESDLNTWEKTKQQFLKSVNFLINVLSGLFVFLVGNLPIFILLGTIGIIIYFILRKSRKKE</sequence>
<dbReference type="InterPro" id="IPR025645">
    <property type="entry name" value="DUF4349"/>
</dbReference>
<reference evidence="6 7" key="1">
    <citation type="journal article" date="2016" name="Int. J. Syst. Evol. Microbiol.">
        <title>Oceanobacillus halophilus sp. nov., a novel moderately halophilic bacterium from a hypersaline lake.</title>
        <authorList>
            <person name="Amoozegar M.A."/>
            <person name="Bagheri M."/>
            <person name="Makhdoumi A."/>
            <person name="Nikou M.M."/>
            <person name="Fazeli S.A.S."/>
            <person name="Schumann P."/>
            <person name="Sproer C."/>
            <person name="Sanchez-Porro C."/>
            <person name="Ventosa A."/>
        </authorList>
    </citation>
    <scope>NUCLEOTIDE SEQUENCE [LARGE SCALE GENOMIC DNA]</scope>
    <source>
        <strain evidence="6 7">DSM 23996</strain>
    </source>
</reference>